<gene>
    <name evidence="2" type="ORF">ACFLIM_48290</name>
</gene>
<accession>A0ABW7AXM0</accession>
<feature type="region of interest" description="Disordered" evidence="1">
    <location>
        <begin position="133"/>
        <end position="160"/>
    </location>
</feature>
<evidence type="ECO:0008006" key="4">
    <source>
        <dbReference type="Google" id="ProtNLM"/>
    </source>
</evidence>
<dbReference type="InterPro" id="IPR011989">
    <property type="entry name" value="ARM-like"/>
</dbReference>
<evidence type="ECO:0000313" key="2">
    <source>
        <dbReference type="EMBL" id="MFG1710985.1"/>
    </source>
</evidence>
<dbReference type="InterPro" id="IPR016024">
    <property type="entry name" value="ARM-type_fold"/>
</dbReference>
<dbReference type="SUPFAM" id="SSF48371">
    <property type="entry name" value="ARM repeat"/>
    <property type="match status" value="1"/>
</dbReference>
<evidence type="ECO:0000256" key="1">
    <source>
        <dbReference type="SAM" id="MobiDB-lite"/>
    </source>
</evidence>
<comment type="caution">
    <text evidence="2">The sequence shown here is derived from an EMBL/GenBank/DDBJ whole genome shotgun (WGS) entry which is preliminary data.</text>
</comment>
<dbReference type="Proteomes" id="UP001603978">
    <property type="component" value="Unassembled WGS sequence"/>
</dbReference>
<dbReference type="EMBL" id="JBICRM010000063">
    <property type="protein sequence ID" value="MFG1710985.1"/>
    <property type="molecule type" value="Genomic_DNA"/>
</dbReference>
<sequence>MDPVKPLELIDTVDWASLTHAYGPASDVPDLLQALISHDPQVRQAALEEIYGSVLHQGTVYEASLACVPFLLAAVADPSVPGRADLVELLAGIVSGDDDEEGVGDVARRRVPGGDTLFLRLLADPDPFVRLGRSYAHPGRDRRRARRGAGRGRHGQGRLA</sequence>
<name>A0ABW7AXM0_9ACTN</name>
<reference evidence="2 3" key="1">
    <citation type="submission" date="2024-10" db="EMBL/GenBank/DDBJ databases">
        <authorList>
            <person name="Topkara A.R."/>
            <person name="Saygin H."/>
        </authorList>
    </citation>
    <scope>NUCLEOTIDE SEQUENCE [LARGE SCALE GENOMIC DNA]</scope>
    <source>
        <strain evidence="2 3">M3C6</strain>
    </source>
</reference>
<protein>
    <recommendedName>
        <fullName evidence="4">HEAT repeat-containing protein</fullName>
    </recommendedName>
</protein>
<dbReference type="RefSeq" id="WP_393177323.1">
    <property type="nucleotide sequence ID" value="NZ_JBICRM010000063.1"/>
</dbReference>
<proteinExistence type="predicted"/>
<organism evidence="2 3">
    <name type="scientific">Nonomuraea marmarensis</name>
    <dbReference type="NCBI Taxonomy" id="3351344"/>
    <lineage>
        <taxon>Bacteria</taxon>
        <taxon>Bacillati</taxon>
        <taxon>Actinomycetota</taxon>
        <taxon>Actinomycetes</taxon>
        <taxon>Streptosporangiales</taxon>
        <taxon>Streptosporangiaceae</taxon>
        <taxon>Nonomuraea</taxon>
    </lineage>
</organism>
<feature type="compositionally biased region" description="Basic residues" evidence="1">
    <location>
        <begin position="140"/>
        <end position="160"/>
    </location>
</feature>
<keyword evidence="3" id="KW-1185">Reference proteome</keyword>
<evidence type="ECO:0000313" key="3">
    <source>
        <dbReference type="Proteomes" id="UP001603978"/>
    </source>
</evidence>
<dbReference type="Gene3D" id="1.25.10.10">
    <property type="entry name" value="Leucine-rich Repeat Variant"/>
    <property type="match status" value="1"/>
</dbReference>